<dbReference type="EMBL" id="QKYT01000689">
    <property type="protein sequence ID" value="RIA82218.1"/>
    <property type="molecule type" value="Genomic_DNA"/>
</dbReference>
<keyword evidence="2" id="KW-1185">Reference proteome</keyword>
<protein>
    <submittedName>
        <fullName evidence="1">Uncharacterized protein</fullName>
    </submittedName>
</protein>
<reference evidence="1 2" key="1">
    <citation type="submission" date="2018-06" db="EMBL/GenBank/DDBJ databases">
        <title>Comparative genomics reveals the genomic features of Rhizophagus irregularis, R. cerebriforme, R. diaphanum and Gigaspora rosea, and their symbiotic lifestyle signature.</title>
        <authorList>
            <person name="Morin E."/>
            <person name="San Clemente H."/>
            <person name="Chen E.C.H."/>
            <person name="De La Providencia I."/>
            <person name="Hainaut M."/>
            <person name="Kuo A."/>
            <person name="Kohler A."/>
            <person name="Murat C."/>
            <person name="Tang N."/>
            <person name="Roy S."/>
            <person name="Loubradou J."/>
            <person name="Henrissat B."/>
            <person name="Grigoriev I.V."/>
            <person name="Corradi N."/>
            <person name="Roux C."/>
            <person name="Martin F.M."/>
        </authorList>
    </citation>
    <scope>NUCLEOTIDE SEQUENCE [LARGE SCALE GENOMIC DNA]</scope>
    <source>
        <strain evidence="1 2">DAOM 227022</strain>
    </source>
</reference>
<dbReference type="AlphaFoldDB" id="A0A397S8C5"/>
<organism evidence="1 2">
    <name type="scientific">Glomus cerebriforme</name>
    <dbReference type="NCBI Taxonomy" id="658196"/>
    <lineage>
        <taxon>Eukaryota</taxon>
        <taxon>Fungi</taxon>
        <taxon>Fungi incertae sedis</taxon>
        <taxon>Mucoromycota</taxon>
        <taxon>Glomeromycotina</taxon>
        <taxon>Glomeromycetes</taxon>
        <taxon>Glomerales</taxon>
        <taxon>Glomeraceae</taxon>
        <taxon>Glomus</taxon>
    </lineage>
</organism>
<accession>A0A397S8C5</accession>
<gene>
    <name evidence="1" type="ORF">C1645_835701</name>
</gene>
<name>A0A397S8C5_9GLOM</name>
<evidence type="ECO:0000313" key="2">
    <source>
        <dbReference type="Proteomes" id="UP000265703"/>
    </source>
</evidence>
<dbReference type="Proteomes" id="UP000265703">
    <property type="component" value="Unassembled WGS sequence"/>
</dbReference>
<comment type="caution">
    <text evidence="1">The sequence shown here is derived from an EMBL/GenBank/DDBJ whole genome shotgun (WGS) entry which is preliminary data.</text>
</comment>
<sequence>MKYKFKVAANIEIPEFFEIEKYDIDEIKLHVSIERKDKKTSTSKALTIQPVGYTNIVEKINIFVQKALQNENVKSADYTNKKKGVMIVIDENAASGKIKLIEKYLSKISDDKGDLSVSEEKKVTLCSKKKKKSHTTKEKDLSKEEKTRAEIISINKNTTKEVSPTYLTFSTTLDILANNNNQTLTAPAASFSLVTRN</sequence>
<proteinExistence type="predicted"/>
<evidence type="ECO:0000313" key="1">
    <source>
        <dbReference type="EMBL" id="RIA82218.1"/>
    </source>
</evidence>